<evidence type="ECO:0000256" key="1">
    <source>
        <dbReference type="SAM" id="MobiDB-lite"/>
    </source>
</evidence>
<protein>
    <submittedName>
        <fullName evidence="3">Protein phosphatase 2C domain-containing protein</fullName>
    </submittedName>
</protein>
<feature type="region of interest" description="Disordered" evidence="1">
    <location>
        <begin position="1"/>
        <end position="142"/>
    </location>
</feature>
<accession>A0ABU3QSP6</accession>
<dbReference type="RefSeq" id="WP_315880442.1">
    <property type="nucleotide sequence ID" value="NZ_JAWCTQ010000040.1"/>
</dbReference>
<organism evidence="3 4">
    <name type="scientific">Streptomyces tamarix</name>
    <dbReference type="NCBI Taxonomy" id="3078565"/>
    <lineage>
        <taxon>Bacteria</taxon>
        <taxon>Bacillati</taxon>
        <taxon>Actinomycetota</taxon>
        <taxon>Actinomycetes</taxon>
        <taxon>Kitasatosporales</taxon>
        <taxon>Streptomycetaceae</taxon>
        <taxon>Streptomyces</taxon>
    </lineage>
</organism>
<evidence type="ECO:0000313" key="3">
    <source>
        <dbReference type="EMBL" id="MDT9685402.1"/>
    </source>
</evidence>
<evidence type="ECO:0000259" key="2">
    <source>
        <dbReference type="Pfam" id="PF13672"/>
    </source>
</evidence>
<evidence type="ECO:0000313" key="4">
    <source>
        <dbReference type="Proteomes" id="UP001250181"/>
    </source>
</evidence>
<name>A0ABU3QSP6_9ACTN</name>
<feature type="compositionally biased region" description="Pro residues" evidence="1">
    <location>
        <begin position="77"/>
        <end position="97"/>
    </location>
</feature>
<dbReference type="EMBL" id="JAWCTQ010000040">
    <property type="protein sequence ID" value="MDT9685402.1"/>
    <property type="molecule type" value="Genomic_DNA"/>
</dbReference>
<feature type="compositionally biased region" description="Pro residues" evidence="1">
    <location>
        <begin position="46"/>
        <end position="69"/>
    </location>
</feature>
<keyword evidence="4" id="KW-1185">Reference proteome</keyword>
<dbReference type="Proteomes" id="UP001250181">
    <property type="component" value="Unassembled WGS sequence"/>
</dbReference>
<sequence length="384" mass="39437">MNPQGDEPSADDWWERLYGDPAAEAAPAATGDTLDDRYASASSTLTPPPALPAPPPPRRAPSDAPPCAPAPREARPTPGPRTAPGGPRPARPAPGGPAPDGRPAGPRPPHARGGAPAYDPEPTALPPVRPGGPADPVPDTVLDGARYGTFTLRAASTRGDAARSRGEPRRDALLTARFGAGEGLLVMVAVATGARAGAEDAHRAAGDACRRLGEAVGRHHERLARDIAAGRREDLGPGLRRLTDHAYGGLRARAAGRGAGPGTHPAGLHCLLLGGTPGHRTRIFFGTGAGGLFRLRGGVWQDLAPPPAVPFRFRASVARPGDTLLLAGGGLAEPLRHEPALARELAARWASADAPPGLAAFLTDTRLGAEGYADDRTAVALWEA</sequence>
<dbReference type="Pfam" id="PF13672">
    <property type="entry name" value="PP2C_2"/>
    <property type="match status" value="1"/>
</dbReference>
<feature type="compositionally biased region" description="Pro residues" evidence="1">
    <location>
        <begin position="123"/>
        <end position="136"/>
    </location>
</feature>
<comment type="caution">
    <text evidence="3">The sequence shown here is derived from an EMBL/GenBank/DDBJ whole genome shotgun (WGS) entry which is preliminary data.</text>
</comment>
<dbReference type="InterPro" id="IPR001932">
    <property type="entry name" value="PPM-type_phosphatase-like_dom"/>
</dbReference>
<proteinExistence type="predicted"/>
<gene>
    <name evidence="3" type="ORF">RND61_25540</name>
</gene>
<feature type="domain" description="PPM-type phosphatase" evidence="2">
    <location>
        <begin position="158"/>
        <end position="355"/>
    </location>
</feature>
<reference evidence="3 4" key="1">
    <citation type="submission" date="2023-09" db="EMBL/GenBank/DDBJ databases">
        <title>Streptomyces sp. nov.: A antagonism against Alternaria gaisen Producing Streptochlin, Isolated from Tamarix root soil.</title>
        <authorList>
            <person name="Chen Y."/>
        </authorList>
    </citation>
    <scope>NUCLEOTIDE SEQUENCE [LARGE SCALE GENOMIC DNA]</scope>
    <source>
        <strain evidence="3 4">TRM76323</strain>
    </source>
</reference>